<comment type="cofactor">
    <cofactor evidence="6">
        <name>Mg(2+)</name>
        <dbReference type="ChEBI" id="CHEBI:18420"/>
    </cofactor>
    <text evidence="6">Binds 1 Mg(2+) ion per trimer.</text>
</comment>
<dbReference type="GO" id="GO:0016740">
    <property type="term" value="F:transferase activity"/>
    <property type="evidence" value="ECO:0007669"/>
    <property type="project" value="UniProtKB-KW"/>
</dbReference>
<keyword evidence="3" id="KW-0808">Transferase</keyword>
<evidence type="ECO:0000256" key="5">
    <source>
        <dbReference type="PIRSR" id="PIRSR000699-1"/>
    </source>
</evidence>
<accession>A0A0R1EUH1</accession>
<dbReference type="Gene3D" id="1.20.58.80">
    <property type="entry name" value="Phosphotransferase system, lactose/cellobiose-type IIA subunit"/>
    <property type="match status" value="1"/>
</dbReference>
<dbReference type="InterPro" id="IPR036542">
    <property type="entry name" value="PTS_IIA_lac/cel_sf"/>
</dbReference>
<dbReference type="EMBL" id="AZCT01000003">
    <property type="protein sequence ID" value="KRK13052.1"/>
    <property type="molecule type" value="Genomic_DNA"/>
</dbReference>
<dbReference type="GO" id="GO:0046872">
    <property type="term" value="F:metal ion binding"/>
    <property type="evidence" value="ECO:0007669"/>
    <property type="project" value="UniProtKB-KW"/>
</dbReference>
<keyword evidence="1" id="KW-0813">Transport</keyword>
<evidence type="ECO:0000313" key="9">
    <source>
        <dbReference type="Proteomes" id="UP000051984"/>
    </source>
</evidence>
<feature type="active site" description="Tele-phosphohistidine intermediate" evidence="5">
    <location>
        <position position="80"/>
    </location>
</feature>
<feature type="modified residue" description="Phosphohistidine; by HPr" evidence="7">
    <location>
        <position position="80"/>
    </location>
</feature>
<feature type="binding site" evidence="6">
    <location>
        <position position="83"/>
    </location>
    <ligand>
        <name>Mg(2+)</name>
        <dbReference type="ChEBI" id="CHEBI:18420"/>
        <note>ligand shared between all trimeric partners</note>
    </ligand>
</feature>
<evidence type="ECO:0000256" key="2">
    <source>
        <dbReference type="ARBA" id="ARBA00022597"/>
    </source>
</evidence>
<dbReference type="Proteomes" id="UP000051984">
    <property type="component" value="Unassembled WGS sequence"/>
</dbReference>
<dbReference type="eggNOG" id="COG1447">
    <property type="taxonomic scope" value="Bacteria"/>
</dbReference>
<sequence length="109" mass="12197">MESMKAEQMAAMMTLMSAAGDAQKATMAAIDAAKADQIERSRKLLKHADAKLKQAHQAQTQMLTYEARGQKVDVTLLMVHSQDHLMSAMTIRRLADEIIDLYQQIHAQK</sequence>
<dbReference type="SUPFAM" id="SSF46973">
    <property type="entry name" value="Enzyme IIa from lactose specific PTS, IIa-lac"/>
    <property type="match status" value="1"/>
</dbReference>
<dbReference type="PANTHER" id="PTHR34382">
    <property type="entry name" value="PTS SYSTEM N,N'-DIACETYLCHITOBIOSE-SPECIFIC EIIA COMPONENT"/>
    <property type="match status" value="1"/>
</dbReference>
<keyword evidence="6" id="KW-0479">Metal-binding</keyword>
<dbReference type="Pfam" id="PF02255">
    <property type="entry name" value="PTS_IIA"/>
    <property type="match status" value="1"/>
</dbReference>
<dbReference type="RefSeq" id="WP_010489124.1">
    <property type="nucleotide sequence ID" value="NZ_AZCT01000003.1"/>
</dbReference>
<protein>
    <submittedName>
        <fullName evidence="8">PTS system transporter subunit IIA</fullName>
    </submittedName>
</protein>
<proteinExistence type="predicted"/>
<evidence type="ECO:0000256" key="3">
    <source>
        <dbReference type="ARBA" id="ARBA00022679"/>
    </source>
</evidence>
<dbReference type="GO" id="GO:0009401">
    <property type="term" value="P:phosphoenolpyruvate-dependent sugar phosphotransferase system"/>
    <property type="evidence" value="ECO:0007669"/>
    <property type="project" value="UniProtKB-KW"/>
</dbReference>
<dbReference type="AlphaFoldDB" id="A0A0R1EUH1"/>
<name>A0A0R1EUH1_LACZE</name>
<evidence type="ECO:0000256" key="4">
    <source>
        <dbReference type="ARBA" id="ARBA00022683"/>
    </source>
</evidence>
<evidence type="ECO:0000256" key="7">
    <source>
        <dbReference type="PROSITE-ProRule" id="PRU00418"/>
    </source>
</evidence>
<dbReference type="PIRSF" id="PIRSF000699">
    <property type="entry name" value="PTS_IILac_III"/>
    <property type="match status" value="1"/>
</dbReference>
<keyword evidence="4" id="KW-0598">Phosphotransferase system</keyword>
<dbReference type="PROSITE" id="PS51095">
    <property type="entry name" value="PTS_EIIA_TYPE_3"/>
    <property type="match status" value="1"/>
</dbReference>
<keyword evidence="6" id="KW-0460">Magnesium</keyword>
<evidence type="ECO:0000256" key="6">
    <source>
        <dbReference type="PIRSR" id="PIRSR000699-2"/>
    </source>
</evidence>
<evidence type="ECO:0000313" key="8">
    <source>
        <dbReference type="EMBL" id="KRK13052.1"/>
    </source>
</evidence>
<reference evidence="8 9" key="1">
    <citation type="journal article" date="2015" name="Genome Announc.">
        <title>Expanding the biotechnology potential of lactobacilli through comparative genomics of 213 strains and associated genera.</title>
        <authorList>
            <person name="Sun Z."/>
            <person name="Harris H.M."/>
            <person name="McCann A."/>
            <person name="Guo C."/>
            <person name="Argimon S."/>
            <person name="Zhang W."/>
            <person name="Yang X."/>
            <person name="Jeffery I.B."/>
            <person name="Cooney J.C."/>
            <person name="Kagawa T.F."/>
            <person name="Liu W."/>
            <person name="Song Y."/>
            <person name="Salvetti E."/>
            <person name="Wrobel A."/>
            <person name="Rasinkangas P."/>
            <person name="Parkhill J."/>
            <person name="Rea M.C."/>
            <person name="O'Sullivan O."/>
            <person name="Ritari J."/>
            <person name="Douillard F.P."/>
            <person name="Paul Ross R."/>
            <person name="Yang R."/>
            <person name="Briner A.E."/>
            <person name="Felis G.E."/>
            <person name="de Vos W.M."/>
            <person name="Barrangou R."/>
            <person name="Klaenhammer T.R."/>
            <person name="Caufield P.W."/>
            <person name="Cui Y."/>
            <person name="Zhang H."/>
            <person name="O'Toole P.W."/>
        </authorList>
    </citation>
    <scope>NUCLEOTIDE SEQUENCE [LARGE SCALE GENOMIC DNA]</scope>
    <source>
        <strain evidence="8 9">DSM 20178</strain>
    </source>
</reference>
<dbReference type="PANTHER" id="PTHR34382:SF7">
    <property type="entry name" value="PTS SYSTEM N,N'-DIACETYLCHITOBIOSE-SPECIFIC EIIA COMPONENT"/>
    <property type="match status" value="1"/>
</dbReference>
<evidence type="ECO:0000256" key="1">
    <source>
        <dbReference type="ARBA" id="ARBA00022448"/>
    </source>
</evidence>
<gene>
    <name evidence="8" type="ORF">FD51_GL002212</name>
</gene>
<organism evidence="8 9">
    <name type="scientific">Lacticaseibacillus zeae DSM 20178 = KCTC 3804</name>
    <dbReference type="NCBI Taxonomy" id="1423816"/>
    <lineage>
        <taxon>Bacteria</taxon>
        <taxon>Bacillati</taxon>
        <taxon>Bacillota</taxon>
        <taxon>Bacilli</taxon>
        <taxon>Lactobacillales</taxon>
        <taxon>Lactobacillaceae</taxon>
        <taxon>Lacticaseibacillus</taxon>
    </lineage>
</organism>
<dbReference type="InterPro" id="IPR003188">
    <property type="entry name" value="PTS_IIA_lac/cel"/>
</dbReference>
<keyword evidence="2" id="KW-0762">Sugar transport</keyword>
<dbReference type="PATRIC" id="fig|1423816.3.peg.2292"/>
<comment type="caution">
    <text evidence="8">The sequence shown here is derived from an EMBL/GenBank/DDBJ whole genome shotgun (WGS) entry which is preliminary data.</text>
</comment>